<dbReference type="AlphaFoldDB" id="A0A160U369"/>
<proteinExistence type="predicted"/>
<evidence type="ECO:0000313" key="6">
    <source>
        <dbReference type="EMBL" id="CUS56909.1"/>
    </source>
</evidence>
<name>A0A160U369_9ZZZZ</name>
<evidence type="ECO:0000256" key="1">
    <source>
        <dbReference type="ARBA" id="ARBA00022490"/>
    </source>
</evidence>
<reference evidence="6" key="1">
    <citation type="submission" date="2015-10" db="EMBL/GenBank/DDBJ databases">
        <authorList>
            <person name="Gilbert D.G."/>
        </authorList>
    </citation>
    <scope>NUCLEOTIDE SEQUENCE</scope>
</reference>
<dbReference type="SUPFAM" id="SSF64397">
    <property type="entry name" value="Hsp33 domain"/>
    <property type="match status" value="1"/>
</dbReference>
<accession>A0A160U369</accession>
<dbReference type="InterPro" id="IPR000397">
    <property type="entry name" value="Heat_shock_Hsp33"/>
</dbReference>
<sequence length="310" mass="34244">MTDAAYAVTDFVTNFQIVDRPIRGRAVRMGEGSLSGILQRHDYPKNLARILGEAVTLATLVGASLKFEGRLLVQAEGDGPVSMLVGEYRSDGGVRGYAKFDAEAWAQLDKVNKGDAPHMPQLFGPSGRLALIIIQDNPAIQPYQGIVPLSKGTLSECAEDYFEMSEQVPTRLKLSVAELDRKDGHPVWVSGGMMVQRIAADDARGETEEPWCEAEALFATLTDAELADPDLPMEELLYRLFHEQGVTMETPQALDDRCTCNQERLVETLKQMPDESLREMTEEDGTLGIDCQFCNRHYDVAIEDVTGDTN</sequence>
<evidence type="ECO:0000256" key="3">
    <source>
        <dbReference type="ARBA" id="ARBA00023157"/>
    </source>
</evidence>
<dbReference type="GO" id="GO:0005737">
    <property type="term" value="C:cytoplasm"/>
    <property type="evidence" value="ECO:0007669"/>
    <property type="project" value="InterPro"/>
</dbReference>
<keyword evidence="3" id="KW-1015">Disulfide bond</keyword>
<dbReference type="GO" id="GO:0042026">
    <property type="term" value="P:protein refolding"/>
    <property type="evidence" value="ECO:0007669"/>
    <property type="project" value="TreeGrafter"/>
</dbReference>
<evidence type="ECO:0000256" key="2">
    <source>
        <dbReference type="ARBA" id="ARBA00022833"/>
    </source>
</evidence>
<gene>
    <name evidence="6" type="ORF">MGWOODY_Hyp1371</name>
</gene>
<dbReference type="PANTHER" id="PTHR30111">
    <property type="entry name" value="33 KDA CHAPERONIN"/>
    <property type="match status" value="1"/>
</dbReference>
<dbReference type="CDD" id="cd00498">
    <property type="entry name" value="Hsp33"/>
    <property type="match status" value="1"/>
</dbReference>
<dbReference type="PIRSF" id="PIRSF005261">
    <property type="entry name" value="Heat_shock_Hsp33"/>
    <property type="match status" value="1"/>
</dbReference>
<dbReference type="Pfam" id="PF01430">
    <property type="entry name" value="HSP33"/>
    <property type="match status" value="1"/>
</dbReference>
<protein>
    <submittedName>
        <fullName evidence="6">Chaperone protein Hsp33</fullName>
    </submittedName>
</protein>
<evidence type="ECO:0000256" key="5">
    <source>
        <dbReference type="ARBA" id="ARBA00023284"/>
    </source>
</evidence>
<dbReference type="GO" id="GO:0044183">
    <property type="term" value="F:protein folding chaperone"/>
    <property type="evidence" value="ECO:0007669"/>
    <property type="project" value="TreeGrafter"/>
</dbReference>
<keyword evidence="1" id="KW-0963">Cytoplasm</keyword>
<dbReference type="GO" id="GO:0051082">
    <property type="term" value="F:unfolded protein binding"/>
    <property type="evidence" value="ECO:0007669"/>
    <property type="project" value="InterPro"/>
</dbReference>
<dbReference type="InterPro" id="IPR023212">
    <property type="entry name" value="Hsp33_helix_hairpin_bin_dom_sf"/>
</dbReference>
<dbReference type="PANTHER" id="PTHR30111:SF1">
    <property type="entry name" value="33 KDA CHAPERONIN"/>
    <property type="match status" value="1"/>
</dbReference>
<dbReference type="Gene3D" id="3.90.1280.10">
    <property type="entry name" value="HSP33 redox switch-like"/>
    <property type="match status" value="1"/>
</dbReference>
<keyword evidence="4" id="KW-0143">Chaperone</keyword>
<organism evidence="6">
    <name type="scientific">hydrothermal vent metagenome</name>
    <dbReference type="NCBI Taxonomy" id="652676"/>
    <lineage>
        <taxon>unclassified sequences</taxon>
        <taxon>metagenomes</taxon>
        <taxon>ecological metagenomes</taxon>
    </lineage>
</organism>
<dbReference type="InterPro" id="IPR016154">
    <property type="entry name" value="Heat_shock_Hsp33_C"/>
</dbReference>
<dbReference type="SUPFAM" id="SSF118352">
    <property type="entry name" value="HSP33 redox switch-like"/>
    <property type="match status" value="1"/>
</dbReference>
<keyword evidence="2" id="KW-0862">Zinc</keyword>
<dbReference type="Gene3D" id="1.10.287.480">
    <property type="entry name" value="helix hairpin bin"/>
    <property type="match status" value="1"/>
</dbReference>
<keyword evidence="5" id="KW-0676">Redox-active center</keyword>
<evidence type="ECO:0000256" key="4">
    <source>
        <dbReference type="ARBA" id="ARBA00023186"/>
    </source>
</evidence>
<dbReference type="InterPro" id="IPR016153">
    <property type="entry name" value="Heat_shock_Hsp33_N"/>
</dbReference>
<dbReference type="EMBL" id="CZQD01000034">
    <property type="protein sequence ID" value="CUS56909.1"/>
    <property type="molecule type" value="Genomic_DNA"/>
</dbReference>
<dbReference type="Gene3D" id="3.55.30.10">
    <property type="entry name" value="Hsp33 domain"/>
    <property type="match status" value="1"/>
</dbReference>